<dbReference type="InterPro" id="IPR009071">
    <property type="entry name" value="HMG_box_dom"/>
</dbReference>
<name>A0A7J6HGQ6_CANSA</name>
<dbReference type="GO" id="GO:0003677">
    <property type="term" value="F:DNA binding"/>
    <property type="evidence" value="ECO:0007669"/>
    <property type="project" value="UniProtKB-UniRule"/>
</dbReference>
<evidence type="ECO:0000256" key="2">
    <source>
        <dbReference type="ARBA" id="ARBA00008774"/>
    </source>
</evidence>
<dbReference type="GO" id="GO:0000785">
    <property type="term" value="C:chromatin"/>
    <property type="evidence" value="ECO:0007669"/>
    <property type="project" value="UniProtKB-ARBA"/>
</dbReference>
<feature type="compositionally biased region" description="Basic and acidic residues" evidence="6">
    <location>
        <begin position="24"/>
        <end position="39"/>
    </location>
</feature>
<feature type="compositionally biased region" description="Basic and acidic residues" evidence="6">
    <location>
        <begin position="121"/>
        <end position="133"/>
    </location>
</feature>
<dbReference type="PANTHER" id="PTHR46261">
    <property type="entry name" value="HIGH MOBILITY GROUP B PROTEIN 4-RELATED"/>
    <property type="match status" value="1"/>
</dbReference>
<evidence type="ECO:0000313" key="9">
    <source>
        <dbReference type="Proteomes" id="UP000583929"/>
    </source>
</evidence>
<dbReference type="CDD" id="cd22005">
    <property type="entry name" value="HMG-box_AtHMGB1-like"/>
    <property type="match status" value="1"/>
</dbReference>
<keyword evidence="4 5" id="KW-0539">Nucleus</keyword>
<evidence type="ECO:0000256" key="1">
    <source>
        <dbReference type="ARBA" id="ARBA00004123"/>
    </source>
</evidence>
<dbReference type="EMBL" id="JAATIQ010000045">
    <property type="protein sequence ID" value="KAF4394454.1"/>
    <property type="molecule type" value="Genomic_DNA"/>
</dbReference>
<feature type="domain" description="HMG box" evidence="7">
    <location>
        <begin position="38"/>
        <end position="107"/>
    </location>
</feature>
<comment type="caution">
    <text evidence="8">The sequence shown here is derived from an EMBL/GenBank/DDBJ whole genome shotgun (WGS) entry which is preliminary data.</text>
</comment>
<evidence type="ECO:0000256" key="3">
    <source>
        <dbReference type="ARBA" id="ARBA00023125"/>
    </source>
</evidence>
<sequence>MRGPKSAAIAHKKPDTAMLNKRNAVKEKKASKKNSDAPKRPAGAFFIFMEEFRKSYKENYPDVKACSAVGKAGGEKWKLMSTAEKCPYVEMALKRKVEYEKAVEAYKIKLSDNGEDEKTEESEKSISYVHEESGENDSS</sequence>
<dbReference type="Gene3D" id="1.10.30.10">
    <property type="entry name" value="High mobility group box domain"/>
    <property type="match status" value="1"/>
</dbReference>
<gene>
    <name evidence="8" type="ORF">G4B88_018604</name>
</gene>
<evidence type="ECO:0000313" key="8">
    <source>
        <dbReference type="EMBL" id="KAF4394454.1"/>
    </source>
</evidence>
<dbReference type="GO" id="GO:0003682">
    <property type="term" value="F:chromatin binding"/>
    <property type="evidence" value="ECO:0007669"/>
    <property type="project" value="UniProtKB-ARBA"/>
</dbReference>
<reference evidence="8 9" key="1">
    <citation type="journal article" date="2020" name="bioRxiv">
        <title>Sequence and annotation of 42 cannabis genomes reveals extensive copy number variation in cannabinoid synthesis and pathogen resistance genes.</title>
        <authorList>
            <person name="Mckernan K.J."/>
            <person name="Helbert Y."/>
            <person name="Kane L.T."/>
            <person name="Ebling H."/>
            <person name="Zhang L."/>
            <person name="Liu B."/>
            <person name="Eaton Z."/>
            <person name="Mclaughlin S."/>
            <person name="Kingan S."/>
            <person name="Baybayan P."/>
            <person name="Concepcion G."/>
            <person name="Jordan M."/>
            <person name="Riva A."/>
            <person name="Barbazuk W."/>
            <person name="Harkins T."/>
        </authorList>
    </citation>
    <scope>NUCLEOTIDE SEQUENCE [LARGE SCALE GENOMIC DNA]</scope>
    <source>
        <strain evidence="9">cv. Jamaican Lion 4</strain>
        <tissue evidence="8">Leaf</tissue>
    </source>
</reference>
<keyword evidence="3 5" id="KW-0238">DNA-binding</keyword>
<keyword evidence="9" id="KW-1185">Reference proteome</keyword>
<accession>A0A7J6HGQ6</accession>
<evidence type="ECO:0000256" key="5">
    <source>
        <dbReference type="PROSITE-ProRule" id="PRU00267"/>
    </source>
</evidence>
<dbReference type="SMART" id="SM00398">
    <property type="entry name" value="HMG"/>
    <property type="match status" value="1"/>
</dbReference>
<dbReference type="Pfam" id="PF00505">
    <property type="entry name" value="HMG_box"/>
    <property type="match status" value="1"/>
</dbReference>
<dbReference type="SUPFAM" id="SSF47095">
    <property type="entry name" value="HMG-box"/>
    <property type="match status" value="1"/>
</dbReference>
<dbReference type="GO" id="GO:0030527">
    <property type="term" value="F:structural constituent of chromatin"/>
    <property type="evidence" value="ECO:0007669"/>
    <property type="project" value="UniProtKB-ARBA"/>
</dbReference>
<evidence type="ECO:0000256" key="6">
    <source>
        <dbReference type="SAM" id="MobiDB-lite"/>
    </source>
</evidence>
<protein>
    <recommendedName>
        <fullName evidence="7">HMG box domain-containing protein</fullName>
    </recommendedName>
</protein>
<feature type="region of interest" description="Disordered" evidence="6">
    <location>
        <begin position="1"/>
        <end position="40"/>
    </location>
</feature>
<dbReference type="InterPro" id="IPR036910">
    <property type="entry name" value="HMG_box_dom_sf"/>
</dbReference>
<feature type="region of interest" description="Disordered" evidence="6">
    <location>
        <begin position="110"/>
        <end position="139"/>
    </location>
</feature>
<dbReference type="Proteomes" id="UP000583929">
    <property type="component" value="Unassembled WGS sequence"/>
</dbReference>
<dbReference type="PROSITE" id="PS50118">
    <property type="entry name" value="HMG_BOX_2"/>
    <property type="match status" value="1"/>
</dbReference>
<dbReference type="InterPro" id="IPR031061">
    <property type="entry name" value="HMGB_plant"/>
</dbReference>
<dbReference type="PANTHER" id="PTHR46261:SF32">
    <property type="entry name" value="HIGH MOBILITY GROUP B PROTEIN 3-LIKE"/>
    <property type="match status" value="1"/>
</dbReference>
<evidence type="ECO:0000259" key="7">
    <source>
        <dbReference type="PROSITE" id="PS50118"/>
    </source>
</evidence>
<feature type="DNA-binding region" description="HMG box" evidence="5">
    <location>
        <begin position="38"/>
        <end position="107"/>
    </location>
</feature>
<evidence type="ECO:0000256" key="4">
    <source>
        <dbReference type="ARBA" id="ARBA00023242"/>
    </source>
</evidence>
<dbReference type="GO" id="GO:0006325">
    <property type="term" value="P:chromatin organization"/>
    <property type="evidence" value="ECO:0007669"/>
    <property type="project" value="UniProtKB-ARBA"/>
</dbReference>
<dbReference type="GO" id="GO:0005634">
    <property type="term" value="C:nucleus"/>
    <property type="evidence" value="ECO:0007669"/>
    <property type="project" value="UniProtKB-SubCell"/>
</dbReference>
<proteinExistence type="inferred from homology"/>
<dbReference type="AlphaFoldDB" id="A0A7J6HGQ6"/>
<comment type="subcellular location">
    <subcellularLocation>
        <location evidence="1">Nucleus</location>
    </subcellularLocation>
</comment>
<organism evidence="8 9">
    <name type="scientific">Cannabis sativa</name>
    <name type="common">Hemp</name>
    <name type="synonym">Marijuana</name>
    <dbReference type="NCBI Taxonomy" id="3483"/>
    <lineage>
        <taxon>Eukaryota</taxon>
        <taxon>Viridiplantae</taxon>
        <taxon>Streptophyta</taxon>
        <taxon>Embryophyta</taxon>
        <taxon>Tracheophyta</taxon>
        <taxon>Spermatophyta</taxon>
        <taxon>Magnoliopsida</taxon>
        <taxon>eudicotyledons</taxon>
        <taxon>Gunneridae</taxon>
        <taxon>Pentapetalae</taxon>
        <taxon>rosids</taxon>
        <taxon>fabids</taxon>
        <taxon>Rosales</taxon>
        <taxon>Cannabaceae</taxon>
        <taxon>Cannabis</taxon>
    </lineage>
</organism>
<comment type="similarity">
    <text evidence="2">Belongs to the HMGB family.</text>
</comment>